<dbReference type="PRINTS" id="PR00401">
    <property type="entry name" value="SH2DOMAIN"/>
</dbReference>
<dbReference type="Gene3D" id="3.30.505.10">
    <property type="entry name" value="SH2 domain"/>
    <property type="match status" value="1"/>
</dbReference>
<evidence type="ECO:0000256" key="3">
    <source>
        <dbReference type="PROSITE-ProRule" id="PRU00191"/>
    </source>
</evidence>
<dbReference type="PROSITE" id="PS50002">
    <property type="entry name" value="SH3"/>
    <property type="match status" value="1"/>
</dbReference>
<dbReference type="WBParaSite" id="ACRNAN_scaffold1919.g26129.t1">
    <property type="protein sequence ID" value="ACRNAN_scaffold1919.g26129.t1"/>
    <property type="gene ID" value="ACRNAN_scaffold1919.g26129"/>
</dbReference>
<evidence type="ECO:0000313" key="8">
    <source>
        <dbReference type="WBParaSite" id="ACRNAN_scaffold1919.g26129.t1"/>
    </source>
</evidence>
<protein>
    <submittedName>
        <fullName evidence="8">Adapter molecule Crk</fullName>
    </submittedName>
</protein>
<sequence>MAHQSAALLDPYDENQYFFGKMERDEANQLLKNVDVGTFILRESLSRAGDFSISVRESYEGDHQICHYLIEKKESDDGKIRYNIGELAFVDIPSLINHFRLKPLERSVLIKPFPKQPIHKIIGQYKFDGERTSDLPFDRGEILEVLSKPEEEWWVARNTLGMTGLIPKPYIKIYEEGDEVTLLNPSNRSSSSGSFKRLSTNSVISDFSEQRFSQDWDRAKPFQVPGVVRVVKERNPSIYNKEALRLKKGQLLNVTELLPNGFGQATYYDSNKSGTFPLTHVEWVNTPISNGDANK</sequence>
<dbReference type="GO" id="GO:0005737">
    <property type="term" value="C:cytoplasm"/>
    <property type="evidence" value="ECO:0007669"/>
    <property type="project" value="TreeGrafter"/>
</dbReference>
<dbReference type="SUPFAM" id="SSF55550">
    <property type="entry name" value="SH2 domain"/>
    <property type="match status" value="1"/>
</dbReference>
<reference evidence="8" key="1">
    <citation type="submission" date="2022-11" db="UniProtKB">
        <authorList>
            <consortium name="WormBaseParasite"/>
        </authorList>
    </citation>
    <scope>IDENTIFICATION</scope>
</reference>
<name>A0A914D7M0_9BILA</name>
<dbReference type="Pfam" id="PF07653">
    <property type="entry name" value="SH3_2"/>
    <property type="match status" value="1"/>
</dbReference>
<dbReference type="Gene3D" id="2.30.30.40">
    <property type="entry name" value="SH3 Domains"/>
    <property type="match status" value="2"/>
</dbReference>
<evidence type="ECO:0000256" key="2">
    <source>
        <dbReference type="ARBA" id="ARBA00022999"/>
    </source>
</evidence>
<keyword evidence="7" id="KW-1185">Reference proteome</keyword>
<dbReference type="PANTHER" id="PTHR19969:SF5">
    <property type="entry name" value="CRK-LIKE PROTEIN"/>
    <property type="match status" value="1"/>
</dbReference>
<proteinExistence type="predicted"/>
<dbReference type="SMART" id="SM00252">
    <property type="entry name" value="SH2"/>
    <property type="match status" value="1"/>
</dbReference>
<dbReference type="PROSITE" id="PS50001">
    <property type="entry name" value="SH2"/>
    <property type="match status" value="1"/>
</dbReference>
<dbReference type="GO" id="GO:0007167">
    <property type="term" value="P:enzyme-linked receptor protein signaling pathway"/>
    <property type="evidence" value="ECO:0007669"/>
    <property type="project" value="TreeGrafter"/>
</dbReference>
<dbReference type="InterPro" id="IPR001452">
    <property type="entry name" value="SH3_domain"/>
</dbReference>
<dbReference type="InterPro" id="IPR051184">
    <property type="entry name" value="Tyrosine-phos_adapter"/>
</dbReference>
<evidence type="ECO:0000313" key="7">
    <source>
        <dbReference type="Proteomes" id="UP000887540"/>
    </source>
</evidence>
<organism evidence="7 8">
    <name type="scientific">Acrobeloides nanus</name>
    <dbReference type="NCBI Taxonomy" id="290746"/>
    <lineage>
        <taxon>Eukaryota</taxon>
        <taxon>Metazoa</taxon>
        <taxon>Ecdysozoa</taxon>
        <taxon>Nematoda</taxon>
        <taxon>Chromadorea</taxon>
        <taxon>Rhabditida</taxon>
        <taxon>Tylenchina</taxon>
        <taxon>Cephalobomorpha</taxon>
        <taxon>Cephaloboidea</taxon>
        <taxon>Cephalobidae</taxon>
        <taxon>Acrobeloides</taxon>
    </lineage>
</organism>
<dbReference type="InterPro" id="IPR036028">
    <property type="entry name" value="SH3-like_dom_sf"/>
</dbReference>
<dbReference type="SUPFAM" id="SSF50044">
    <property type="entry name" value="SH3-domain"/>
    <property type="match status" value="2"/>
</dbReference>
<dbReference type="Pfam" id="PF00017">
    <property type="entry name" value="SH2"/>
    <property type="match status" value="1"/>
</dbReference>
<dbReference type="GO" id="GO:0035591">
    <property type="term" value="F:signaling adaptor activity"/>
    <property type="evidence" value="ECO:0007669"/>
    <property type="project" value="TreeGrafter"/>
</dbReference>
<dbReference type="SMART" id="SM00326">
    <property type="entry name" value="SH3"/>
    <property type="match status" value="2"/>
</dbReference>
<dbReference type="Pfam" id="PF00018">
    <property type="entry name" value="SH3_1"/>
    <property type="match status" value="1"/>
</dbReference>
<evidence type="ECO:0000256" key="4">
    <source>
        <dbReference type="PROSITE-ProRule" id="PRU00192"/>
    </source>
</evidence>
<dbReference type="AlphaFoldDB" id="A0A914D7M0"/>
<dbReference type="Proteomes" id="UP000887540">
    <property type="component" value="Unplaced"/>
</dbReference>
<evidence type="ECO:0000256" key="1">
    <source>
        <dbReference type="ARBA" id="ARBA00022443"/>
    </source>
</evidence>
<evidence type="ECO:0000259" key="6">
    <source>
        <dbReference type="PROSITE" id="PS50002"/>
    </source>
</evidence>
<dbReference type="PANTHER" id="PTHR19969">
    <property type="entry name" value="SH2-SH3 ADAPTOR PROTEIN-RELATED"/>
    <property type="match status" value="1"/>
</dbReference>
<dbReference type="InterPro" id="IPR036860">
    <property type="entry name" value="SH2_dom_sf"/>
</dbReference>
<keyword evidence="1 4" id="KW-0728">SH3 domain</keyword>
<accession>A0A914D7M0</accession>
<feature type="domain" description="SH3" evidence="6">
    <location>
        <begin position="116"/>
        <end position="176"/>
    </location>
</feature>
<keyword evidence="2 3" id="KW-0727">SH2 domain</keyword>
<dbReference type="GO" id="GO:0030971">
    <property type="term" value="F:receptor tyrosine kinase binding"/>
    <property type="evidence" value="ECO:0007669"/>
    <property type="project" value="TreeGrafter"/>
</dbReference>
<feature type="domain" description="SH2" evidence="5">
    <location>
        <begin position="17"/>
        <end position="113"/>
    </location>
</feature>
<dbReference type="GO" id="GO:0016477">
    <property type="term" value="P:cell migration"/>
    <property type="evidence" value="ECO:0007669"/>
    <property type="project" value="TreeGrafter"/>
</dbReference>
<evidence type="ECO:0000259" key="5">
    <source>
        <dbReference type="PROSITE" id="PS50001"/>
    </source>
</evidence>
<dbReference type="InterPro" id="IPR000980">
    <property type="entry name" value="SH2"/>
</dbReference>